<evidence type="ECO:0000313" key="2">
    <source>
        <dbReference type="EMBL" id="KAJ7744013.1"/>
    </source>
</evidence>
<organism evidence="2 3">
    <name type="scientific">Mycena maculata</name>
    <dbReference type="NCBI Taxonomy" id="230809"/>
    <lineage>
        <taxon>Eukaryota</taxon>
        <taxon>Fungi</taxon>
        <taxon>Dikarya</taxon>
        <taxon>Basidiomycota</taxon>
        <taxon>Agaricomycotina</taxon>
        <taxon>Agaricomycetes</taxon>
        <taxon>Agaricomycetidae</taxon>
        <taxon>Agaricales</taxon>
        <taxon>Marasmiineae</taxon>
        <taxon>Mycenaceae</taxon>
        <taxon>Mycena</taxon>
    </lineage>
</organism>
<sequence>MNAYAQAKSGNILTAIEQIAGISGRSGSNRGDHETRRRLAEPRRRLIKHGNLRISGCEIRALLSFHLLTSSSSLWLRDQTDTGSTEAFSNPDMSSSLQDPSCSYDTDNLFRGSVSPDLPVILGILSSKDGSGDANSFSTSLLHVVFIVLKSAITHTTFECPARDNVGEALVAEPQELAGTIGCDYNDGETCIYFNLDGSLMAGPTACPSLAVVEEMETVILFATCPVSSFYARPSLTTSKSVSLPSSTIQTPPPSLATSPPKQITSLSFTAASRPSSRLVSSCTHRWHSMDAPHCHQVINRGIPAHIWHISASYYPNCRDTEAVAKFKSNAYHECELPAGQYEYTHGKTREYSYSRIRVPVPWYLHDFRAIIPLYNINERAGCHLRKHFIGLRGAIDKCEWDPEEVVSKSTAVAKGLARAKGLGKWP</sequence>
<feature type="region of interest" description="Disordered" evidence="1">
    <location>
        <begin position="238"/>
        <end position="261"/>
    </location>
</feature>
<reference evidence="2" key="1">
    <citation type="submission" date="2023-03" db="EMBL/GenBank/DDBJ databases">
        <title>Massive genome expansion in bonnet fungi (Mycena s.s.) driven by repeated elements and novel gene families across ecological guilds.</title>
        <authorList>
            <consortium name="Lawrence Berkeley National Laboratory"/>
            <person name="Harder C.B."/>
            <person name="Miyauchi S."/>
            <person name="Viragh M."/>
            <person name="Kuo A."/>
            <person name="Thoen E."/>
            <person name="Andreopoulos B."/>
            <person name="Lu D."/>
            <person name="Skrede I."/>
            <person name="Drula E."/>
            <person name="Henrissat B."/>
            <person name="Morin E."/>
            <person name="Kohler A."/>
            <person name="Barry K."/>
            <person name="LaButti K."/>
            <person name="Morin E."/>
            <person name="Salamov A."/>
            <person name="Lipzen A."/>
            <person name="Mereny Z."/>
            <person name="Hegedus B."/>
            <person name="Baldrian P."/>
            <person name="Stursova M."/>
            <person name="Weitz H."/>
            <person name="Taylor A."/>
            <person name="Grigoriev I.V."/>
            <person name="Nagy L.G."/>
            <person name="Martin F."/>
            <person name="Kauserud H."/>
        </authorList>
    </citation>
    <scope>NUCLEOTIDE SEQUENCE</scope>
    <source>
        <strain evidence="2">CBHHK188m</strain>
    </source>
</reference>
<comment type="caution">
    <text evidence="2">The sequence shown here is derived from an EMBL/GenBank/DDBJ whole genome shotgun (WGS) entry which is preliminary data.</text>
</comment>
<dbReference type="EMBL" id="JARJLG010000109">
    <property type="protein sequence ID" value="KAJ7744013.1"/>
    <property type="molecule type" value="Genomic_DNA"/>
</dbReference>
<name>A0AAD7IIR7_9AGAR</name>
<dbReference type="AlphaFoldDB" id="A0AAD7IIR7"/>
<dbReference type="Proteomes" id="UP001215280">
    <property type="component" value="Unassembled WGS sequence"/>
</dbReference>
<protein>
    <submittedName>
        <fullName evidence="2">Uncharacterized protein</fullName>
    </submittedName>
</protein>
<evidence type="ECO:0000256" key="1">
    <source>
        <dbReference type="SAM" id="MobiDB-lite"/>
    </source>
</evidence>
<gene>
    <name evidence="2" type="ORF">DFH07DRAFT_777167</name>
</gene>
<evidence type="ECO:0000313" key="3">
    <source>
        <dbReference type="Proteomes" id="UP001215280"/>
    </source>
</evidence>
<proteinExistence type="predicted"/>
<keyword evidence="3" id="KW-1185">Reference proteome</keyword>
<accession>A0AAD7IIR7</accession>